<dbReference type="PANTHER" id="PTHR47271">
    <property type="entry name" value="ARGININE DEIMINASE"/>
    <property type="match status" value="1"/>
</dbReference>
<name>A0A512DU22_9PROT</name>
<organism evidence="4 5">
    <name type="scientific">Skermanella aerolata</name>
    <dbReference type="NCBI Taxonomy" id="393310"/>
    <lineage>
        <taxon>Bacteria</taxon>
        <taxon>Pseudomonadati</taxon>
        <taxon>Pseudomonadota</taxon>
        <taxon>Alphaproteobacteria</taxon>
        <taxon>Rhodospirillales</taxon>
        <taxon>Azospirillaceae</taxon>
        <taxon>Skermanella</taxon>
    </lineage>
</organism>
<dbReference type="RefSeq" id="WP_044433770.1">
    <property type="nucleotide sequence ID" value="NZ_BJYZ01000019.1"/>
</dbReference>
<dbReference type="GO" id="GO:0019546">
    <property type="term" value="P:L-arginine deiminase pathway"/>
    <property type="evidence" value="ECO:0007669"/>
    <property type="project" value="TreeGrafter"/>
</dbReference>
<dbReference type="EC" id="3.5.3.6" evidence="2"/>
<comment type="pathway">
    <text evidence="1">Amino-acid degradation; L-arginine degradation via ADI pathway; carbamoyl phosphate from L-arginine: step 1/2.</text>
</comment>
<gene>
    <name evidence="4" type="ORF">SAE02_41160</name>
</gene>
<protein>
    <recommendedName>
        <fullName evidence="2">arginine deiminase</fullName>
        <ecNumber evidence="2">3.5.3.6</ecNumber>
    </recommendedName>
</protein>
<accession>A0A512DU22</accession>
<sequence length="334" mass="36261">MSVMTENDWRYNQLIKIFPSEAEPAFEDPDQLTRWWGRPWGCTNDVGRLRVVLMHRPGPEVGIVDTSKRLEMGAFGDIQEGWYWRGAQGPDLAGMRAQHDAYVAVLKAEGVEVVMLDGPAPGRMKSCYTRDAVIGVGGGAIVTRLGPRIRRGEEVPATRTLAALGCPILRTLSGTAVAEGGGFAWLNDKTAVFGVSSRGNEEGALQIAEVLRSQGVELIRIDLTGYRLHIDGVFLMIAPDLALINPTQLPFSFLQKLKALGIETIEVHHEDNPWIINGLAVAPRRVIITEGASGYTLDRLASRGVEVITVQYDLVCSGGGGPHCSTAPLIRDPV</sequence>
<reference evidence="4 5" key="1">
    <citation type="submission" date="2019-07" db="EMBL/GenBank/DDBJ databases">
        <title>Whole genome shotgun sequence of Skermanella aerolata NBRC 106429.</title>
        <authorList>
            <person name="Hosoyama A."/>
            <person name="Uohara A."/>
            <person name="Ohji S."/>
            <person name="Ichikawa N."/>
        </authorList>
    </citation>
    <scope>NUCLEOTIDE SEQUENCE [LARGE SCALE GENOMIC DNA]</scope>
    <source>
        <strain evidence="4 5">NBRC 106429</strain>
    </source>
</reference>
<comment type="catalytic activity">
    <reaction evidence="3">
        <text>L-arginine + H2O = L-citrulline + NH4(+)</text>
        <dbReference type="Rhea" id="RHEA:19597"/>
        <dbReference type="ChEBI" id="CHEBI:15377"/>
        <dbReference type="ChEBI" id="CHEBI:28938"/>
        <dbReference type="ChEBI" id="CHEBI:32682"/>
        <dbReference type="ChEBI" id="CHEBI:57743"/>
        <dbReference type="EC" id="3.5.3.6"/>
    </reaction>
</comment>
<dbReference type="AlphaFoldDB" id="A0A512DU22"/>
<dbReference type="Proteomes" id="UP000321523">
    <property type="component" value="Unassembled WGS sequence"/>
</dbReference>
<dbReference type="PANTHER" id="PTHR47271:SF2">
    <property type="entry name" value="ARGININE DEIMINASE"/>
    <property type="match status" value="1"/>
</dbReference>
<proteinExistence type="predicted"/>
<evidence type="ECO:0000313" key="4">
    <source>
        <dbReference type="EMBL" id="GEO39968.1"/>
    </source>
</evidence>
<keyword evidence="5" id="KW-1185">Reference proteome</keyword>
<evidence type="ECO:0000256" key="3">
    <source>
        <dbReference type="ARBA" id="ARBA00049429"/>
    </source>
</evidence>
<dbReference type="OrthoDB" id="9807502at2"/>
<evidence type="ECO:0000313" key="5">
    <source>
        <dbReference type="Proteomes" id="UP000321523"/>
    </source>
</evidence>
<evidence type="ECO:0000256" key="1">
    <source>
        <dbReference type="ARBA" id="ARBA00005213"/>
    </source>
</evidence>
<dbReference type="Gene3D" id="3.75.10.10">
    <property type="entry name" value="L-arginine/glycine Amidinotransferase, Chain A"/>
    <property type="match status" value="1"/>
</dbReference>
<dbReference type="SUPFAM" id="SSF55909">
    <property type="entry name" value="Pentein"/>
    <property type="match status" value="1"/>
</dbReference>
<dbReference type="Pfam" id="PF19420">
    <property type="entry name" value="DDAH_eukar"/>
    <property type="match status" value="1"/>
</dbReference>
<evidence type="ECO:0000256" key="2">
    <source>
        <dbReference type="ARBA" id="ARBA00012171"/>
    </source>
</evidence>
<comment type="caution">
    <text evidence="4">The sequence shown here is derived from an EMBL/GenBank/DDBJ whole genome shotgun (WGS) entry which is preliminary data.</text>
</comment>
<dbReference type="EMBL" id="BJYZ01000019">
    <property type="protein sequence ID" value="GEO39968.1"/>
    <property type="molecule type" value="Genomic_DNA"/>
</dbReference>
<dbReference type="GO" id="GO:0016990">
    <property type="term" value="F:arginine deiminase activity"/>
    <property type="evidence" value="ECO:0007669"/>
    <property type="project" value="UniProtKB-EC"/>
</dbReference>